<feature type="compositionally biased region" description="Polar residues" evidence="3">
    <location>
        <begin position="871"/>
        <end position="880"/>
    </location>
</feature>
<dbReference type="Pfam" id="PF05383">
    <property type="entry name" value="La"/>
    <property type="match status" value="1"/>
</dbReference>
<feature type="compositionally biased region" description="Basic and acidic residues" evidence="3">
    <location>
        <begin position="565"/>
        <end position="582"/>
    </location>
</feature>
<dbReference type="InterPro" id="IPR045180">
    <property type="entry name" value="La_dom_prot"/>
</dbReference>
<reference evidence="5 6" key="1">
    <citation type="submission" date="2024-01" db="EMBL/GenBank/DDBJ databases">
        <title>Comparative genomics of Cryptococcus and Kwoniella reveals pathogenesis evolution and contrasting modes of karyotype evolution via chromosome fusion or intercentromeric recombination.</title>
        <authorList>
            <person name="Coelho M.A."/>
            <person name="David-Palma M."/>
            <person name="Shea T."/>
            <person name="Bowers K."/>
            <person name="McGinley-Smith S."/>
            <person name="Mohammad A.W."/>
            <person name="Gnirke A."/>
            <person name="Yurkov A.M."/>
            <person name="Nowrousian M."/>
            <person name="Sun S."/>
            <person name="Cuomo C.A."/>
            <person name="Heitman J."/>
        </authorList>
    </citation>
    <scope>NUCLEOTIDE SEQUENCE [LARGE SCALE GENOMIC DNA]</scope>
    <source>
        <strain evidence="5">CBS 11374</strain>
    </source>
</reference>
<protein>
    <recommendedName>
        <fullName evidence="4">HTH La-type RNA-binding domain-containing protein</fullName>
    </recommendedName>
</protein>
<accession>A0ABZ1CSR7</accession>
<feature type="region of interest" description="Disordered" evidence="3">
    <location>
        <begin position="915"/>
        <end position="946"/>
    </location>
</feature>
<dbReference type="SMART" id="SM00715">
    <property type="entry name" value="LA"/>
    <property type="match status" value="1"/>
</dbReference>
<evidence type="ECO:0000256" key="1">
    <source>
        <dbReference type="ARBA" id="ARBA00022884"/>
    </source>
</evidence>
<dbReference type="PROSITE" id="PS50961">
    <property type="entry name" value="HTH_LA"/>
    <property type="match status" value="1"/>
</dbReference>
<dbReference type="PANTHER" id="PTHR22792">
    <property type="entry name" value="LUPUS LA PROTEIN-RELATED"/>
    <property type="match status" value="1"/>
</dbReference>
<keyword evidence="6" id="KW-1185">Reference proteome</keyword>
<dbReference type="InterPro" id="IPR006630">
    <property type="entry name" value="La_HTH"/>
</dbReference>
<feature type="compositionally biased region" description="Polar residues" evidence="3">
    <location>
        <begin position="103"/>
        <end position="118"/>
    </location>
</feature>
<evidence type="ECO:0000256" key="2">
    <source>
        <dbReference type="PROSITE-ProRule" id="PRU00332"/>
    </source>
</evidence>
<dbReference type="Proteomes" id="UP001329825">
    <property type="component" value="Chromosome 2"/>
</dbReference>
<dbReference type="Gene3D" id="1.10.10.10">
    <property type="entry name" value="Winged helix-like DNA-binding domain superfamily/Winged helix DNA-binding domain"/>
    <property type="match status" value="1"/>
</dbReference>
<dbReference type="EMBL" id="CP141882">
    <property type="protein sequence ID" value="WRT64807.1"/>
    <property type="molecule type" value="Genomic_DNA"/>
</dbReference>
<feature type="compositionally biased region" description="Basic and acidic residues" evidence="3">
    <location>
        <begin position="294"/>
        <end position="316"/>
    </location>
</feature>
<feature type="compositionally biased region" description="Basic and acidic residues" evidence="3">
    <location>
        <begin position="136"/>
        <end position="172"/>
    </location>
</feature>
<evidence type="ECO:0000313" key="6">
    <source>
        <dbReference type="Proteomes" id="UP001329825"/>
    </source>
</evidence>
<feature type="compositionally biased region" description="Basic and acidic residues" evidence="3">
    <location>
        <begin position="478"/>
        <end position="500"/>
    </location>
</feature>
<feature type="compositionally biased region" description="Polar residues" evidence="3">
    <location>
        <begin position="623"/>
        <end position="636"/>
    </location>
</feature>
<feature type="compositionally biased region" description="Basic residues" evidence="3">
    <location>
        <begin position="173"/>
        <end position="184"/>
    </location>
</feature>
<feature type="compositionally biased region" description="Polar residues" evidence="3">
    <location>
        <begin position="233"/>
        <end position="267"/>
    </location>
</feature>
<feature type="compositionally biased region" description="Polar residues" evidence="3">
    <location>
        <begin position="583"/>
        <end position="594"/>
    </location>
</feature>
<proteinExistence type="predicted"/>
<feature type="compositionally biased region" description="Low complexity" evidence="3">
    <location>
        <begin position="68"/>
        <end position="95"/>
    </location>
</feature>
<evidence type="ECO:0000313" key="5">
    <source>
        <dbReference type="EMBL" id="WRT64807.1"/>
    </source>
</evidence>
<dbReference type="GeneID" id="87953873"/>
<feature type="region of interest" description="Disordered" evidence="3">
    <location>
        <begin position="847"/>
        <end position="881"/>
    </location>
</feature>
<keyword evidence="1 2" id="KW-0694">RNA-binding</keyword>
<evidence type="ECO:0000259" key="4">
    <source>
        <dbReference type="PROSITE" id="PS50961"/>
    </source>
</evidence>
<dbReference type="InterPro" id="IPR036388">
    <property type="entry name" value="WH-like_DNA-bd_sf"/>
</dbReference>
<feature type="compositionally biased region" description="Low complexity" evidence="3">
    <location>
        <begin position="277"/>
        <end position="289"/>
    </location>
</feature>
<name>A0ABZ1CSR7_9TREE</name>
<dbReference type="InterPro" id="IPR036390">
    <property type="entry name" value="WH_DNA-bd_sf"/>
</dbReference>
<dbReference type="PANTHER" id="PTHR22792:SF132">
    <property type="entry name" value="LA-RELATED PROTEIN 1"/>
    <property type="match status" value="1"/>
</dbReference>
<feature type="compositionally biased region" description="Polar residues" evidence="3">
    <location>
        <begin position="534"/>
        <end position="555"/>
    </location>
</feature>
<organism evidence="5 6">
    <name type="scientific">Kwoniella shivajii</name>
    <dbReference type="NCBI Taxonomy" id="564305"/>
    <lineage>
        <taxon>Eukaryota</taxon>
        <taxon>Fungi</taxon>
        <taxon>Dikarya</taxon>
        <taxon>Basidiomycota</taxon>
        <taxon>Agaricomycotina</taxon>
        <taxon>Tremellomycetes</taxon>
        <taxon>Tremellales</taxon>
        <taxon>Cryptococcaceae</taxon>
        <taxon>Kwoniella</taxon>
    </lineage>
</organism>
<feature type="compositionally biased region" description="Basic and acidic residues" evidence="3">
    <location>
        <begin position="425"/>
        <end position="439"/>
    </location>
</feature>
<gene>
    <name evidence="5" type="ORF">IL334_001742</name>
</gene>
<feature type="region of interest" description="Disordered" evidence="3">
    <location>
        <begin position="56"/>
        <end position="670"/>
    </location>
</feature>
<sequence>MIAVQFSPPSLSAFPVLAPHLLPSTMPTSQQVINGQQPSAFNALGSYADRIKDINGNPTKLTAVPGPSSSNTTKINTSKTSSPAPSTAPSSSSSTVKAREPKSTSTQTSVPKPSQSQVQEHDEQWETVKSSRQRIKQQEEKEKHGSNSKNWRDRSHREGAKQKNGDDTEKKSSHGHGKSSKKSGTHTTLSNPTPAIVENNDKPASTTSAPTKPAWTALTQPTQTTSTPKDDVPNQSETAKDTTQQGSTVPSSPSLNGTTVTANSASVPPSIGSPHLSSETASTSTASTSVLSKAVDKLEEDGSWRARTKSNVEERAQPAPAPTTAQPVQAAPPPSVNAWELRKKLITPVAHSSTSGAPSQAKQLSSGPAKDSTQRPVLNGHAKEEASSKSKKKTSARAVSSAALPSINDATLWPDVSQAAVVVKVTEDKREKPKEKSGQEDASVTEDGATGTSNSKKPKWTPIPASELLAAVDQAADATRRQNRAEVNAKKRAEASKGEGEPLAAGTKGGRSKKGVVIPSEGKKGGVKAGIAGSTTEAKAPSIQTSSQGVQNAIQANGEPVSNELVRENDTVGVQKGEKNDENSAVPSSQTTGETKVVSPRKDDAQLSSPNGTAPNMRLGSGPLQSRPMTGSSTAPLPQHAFNPANNHNLPRVPRGRDARGSFNGRGRGGFRSNSAMVHKAHGFGSPPLGGASGLPIDGFANGNGLQRGFGGFQSFYPVQGYGQVQAGAGIYDPTQAQYGAVYRAGLPPPPMPQTVVPNLDATRFYVLGQVEYYFSMQNLAMDFFLRQQMDSEGWIDIAMIASFNRLKSLTPEVSIVKECMMLSALLEVKEESVRLAGTDAQRWVLPDAKSSKFSPDPTSPSQDTEESKEGSTSLDQSLGNEDGSVILNQLATNLPRNAATVAADVENALMKSSNPVSTVPVTNGDEVDKQEDVNPTDGMTVEEEAKVEKVEENVMVEQEKKEVEA</sequence>
<feature type="compositionally biased region" description="Polar residues" evidence="3">
    <location>
        <begin position="350"/>
        <end position="366"/>
    </location>
</feature>
<dbReference type="SUPFAM" id="SSF46785">
    <property type="entry name" value="Winged helix' DNA-binding domain"/>
    <property type="match status" value="1"/>
</dbReference>
<feature type="domain" description="HTH La-type RNA-binding" evidence="4">
    <location>
        <begin position="757"/>
        <end position="847"/>
    </location>
</feature>
<dbReference type="RefSeq" id="XP_062789547.1">
    <property type="nucleotide sequence ID" value="XM_062933496.1"/>
</dbReference>
<evidence type="ECO:0000256" key="3">
    <source>
        <dbReference type="SAM" id="MobiDB-lite"/>
    </source>
</evidence>
<dbReference type="CDD" id="cd07323">
    <property type="entry name" value="LAM"/>
    <property type="match status" value="1"/>
</dbReference>